<comment type="caution">
    <text evidence="1">The sequence shown here is derived from an EMBL/GenBank/DDBJ whole genome shotgun (WGS) entry which is preliminary data.</text>
</comment>
<sequence>MRPRHEKFFGAVSTNLDCVLSKGGYTLLPESAAMQILKEKEGFAAAFLCGKPFYTWGQILVNNDKYLTRPMQELIHKSKNQVDAMMRVKSSSH</sequence>
<accession>A0A645IME2</accession>
<gene>
    <name evidence="1" type="ORF">SDC9_200130</name>
</gene>
<dbReference type="EMBL" id="VSSQ01118607">
    <property type="protein sequence ID" value="MPN52468.1"/>
    <property type="molecule type" value="Genomic_DNA"/>
</dbReference>
<organism evidence="1">
    <name type="scientific">bioreactor metagenome</name>
    <dbReference type="NCBI Taxonomy" id="1076179"/>
    <lineage>
        <taxon>unclassified sequences</taxon>
        <taxon>metagenomes</taxon>
        <taxon>ecological metagenomes</taxon>
    </lineage>
</organism>
<reference evidence="1" key="1">
    <citation type="submission" date="2019-08" db="EMBL/GenBank/DDBJ databases">
        <authorList>
            <person name="Kucharzyk K."/>
            <person name="Murdoch R.W."/>
            <person name="Higgins S."/>
            <person name="Loffler F."/>
        </authorList>
    </citation>
    <scope>NUCLEOTIDE SEQUENCE</scope>
</reference>
<proteinExistence type="predicted"/>
<name>A0A645IME2_9ZZZZ</name>
<dbReference type="AlphaFoldDB" id="A0A645IME2"/>
<protein>
    <submittedName>
        <fullName evidence="1">Uncharacterized protein</fullName>
    </submittedName>
</protein>
<evidence type="ECO:0000313" key="1">
    <source>
        <dbReference type="EMBL" id="MPN52468.1"/>
    </source>
</evidence>